<dbReference type="RefSeq" id="WP_157332297.1">
    <property type="nucleotide sequence ID" value="NZ_RHLK01000001.1"/>
</dbReference>
<name>A0A7X3FEJ6_9BACL</name>
<keyword evidence="3" id="KW-1185">Reference proteome</keyword>
<feature type="domain" description="NAD-dependent epimerase/dehydratase" evidence="1">
    <location>
        <begin position="154"/>
        <end position="230"/>
    </location>
</feature>
<comment type="caution">
    <text evidence="2">The sequence shown here is derived from an EMBL/GenBank/DDBJ whole genome shotgun (WGS) entry which is preliminary data.</text>
</comment>
<organism evidence="2 3">
    <name type="scientific">Paenibacillus lutrae</name>
    <dbReference type="NCBI Taxonomy" id="2078573"/>
    <lineage>
        <taxon>Bacteria</taxon>
        <taxon>Bacillati</taxon>
        <taxon>Bacillota</taxon>
        <taxon>Bacilli</taxon>
        <taxon>Bacillales</taxon>
        <taxon>Paenibacillaceae</taxon>
        <taxon>Paenibacillus</taxon>
    </lineage>
</organism>
<dbReference type="Pfam" id="PF01370">
    <property type="entry name" value="Epimerase"/>
    <property type="match status" value="2"/>
</dbReference>
<feature type="domain" description="NAD-dependent epimerase/dehydratase" evidence="1">
    <location>
        <begin position="3"/>
        <end position="70"/>
    </location>
</feature>
<reference evidence="2 3" key="1">
    <citation type="journal article" date="2019" name="Microorganisms">
        <title>Paenibacillus lutrae sp. nov., A Chitinolytic Species Isolated from A River Otter in Castril Natural Park, Granada, Spain.</title>
        <authorList>
            <person name="Rodriguez M."/>
            <person name="Reina J.C."/>
            <person name="Bejar V."/>
            <person name="Llamas I."/>
        </authorList>
    </citation>
    <scope>NUCLEOTIDE SEQUENCE [LARGE SCALE GENOMIC DNA]</scope>
    <source>
        <strain evidence="2 3">N10</strain>
    </source>
</reference>
<dbReference type="Gene3D" id="3.40.50.720">
    <property type="entry name" value="NAD(P)-binding Rossmann-like Domain"/>
    <property type="match status" value="1"/>
</dbReference>
<dbReference type="InterPro" id="IPR036291">
    <property type="entry name" value="NAD(P)-bd_dom_sf"/>
</dbReference>
<evidence type="ECO:0000259" key="1">
    <source>
        <dbReference type="Pfam" id="PF01370"/>
    </source>
</evidence>
<protein>
    <submittedName>
        <fullName evidence="2">NAD-dependent epimerase/dehydratase family protein</fullName>
    </submittedName>
</protein>
<evidence type="ECO:0000313" key="2">
    <source>
        <dbReference type="EMBL" id="MVO98258.1"/>
    </source>
</evidence>
<sequence length="333" mass="38201">MKILLIGGTQFIGPYVVKNLLESGHEVIVFHRGKINNLHSNVKHILGDRNNLINYLEEFKKISPDVVLDMIPYKEQHAIDVLNVFKGITKRIVAISSGDVYFSYDVIIKNEPGPIDPNLISEHSKLRETLFPNRKKGDISYDKIPIENLILNNKEIAGTVLRLPVVYGPNDSQHRFFNYLKRMEDKRSFIFLEEGFSNFRWTHGYVEDVAQAITLAVTHNRASGKVYNVGQLNVPTMVDLISGIGRLSGWDGEVIKVPGTYLPEHLRPHDLNTSQNLVYDTSLIRSDIGYEEICSLEEGLIKTIEWERINPKNYNIDDFNYIIEDELYKQITK</sequence>
<accession>A0A7X3FEJ6</accession>
<dbReference type="SUPFAM" id="SSF51735">
    <property type="entry name" value="NAD(P)-binding Rossmann-fold domains"/>
    <property type="match status" value="1"/>
</dbReference>
<proteinExistence type="predicted"/>
<dbReference type="EMBL" id="RHLK01000001">
    <property type="protein sequence ID" value="MVO98258.1"/>
    <property type="molecule type" value="Genomic_DNA"/>
</dbReference>
<dbReference type="OrthoDB" id="9776016at2"/>
<dbReference type="InterPro" id="IPR001509">
    <property type="entry name" value="Epimerase_deHydtase"/>
</dbReference>
<dbReference type="PANTHER" id="PTHR43245">
    <property type="entry name" value="BIFUNCTIONAL POLYMYXIN RESISTANCE PROTEIN ARNA"/>
    <property type="match status" value="1"/>
</dbReference>
<dbReference type="InterPro" id="IPR050177">
    <property type="entry name" value="Lipid_A_modif_metabolic_enz"/>
</dbReference>
<dbReference type="Proteomes" id="UP000490800">
    <property type="component" value="Unassembled WGS sequence"/>
</dbReference>
<dbReference type="AlphaFoldDB" id="A0A7X3FEJ6"/>
<gene>
    <name evidence="2" type="ORF">EDM21_01670</name>
</gene>
<evidence type="ECO:0000313" key="3">
    <source>
        <dbReference type="Proteomes" id="UP000490800"/>
    </source>
</evidence>